<accession>A0ACA9PMG8</accession>
<reference evidence="1" key="1">
    <citation type="submission" date="2021-06" db="EMBL/GenBank/DDBJ databases">
        <authorList>
            <person name="Kallberg Y."/>
            <person name="Tangrot J."/>
            <person name="Rosling A."/>
        </authorList>
    </citation>
    <scope>NUCLEOTIDE SEQUENCE</scope>
    <source>
        <strain evidence="1">MA461A</strain>
    </source>
</reference>
<organism evidence="1 2">
    <name type="scientific">Racocetra persica</name>
    <dbReference type="NCBI Taxonomy" id="160502"/>
    <lineage>
        <taxon>Eukaryota</taxon>
        <taxon>Fungi</taxon>
        <taxon>Fungi incertae sedis</taxon>
        <taxon>Mucoromycota</taxon>
        <taxon>Glomeromycotina</taxon>
        <taxon>Glomeromycetes</taxon>
        <taxon>Diversisporales</taxon>
        <taxon>Gigasporaceae</taxon>
        <taxon>Racocetra</taxon>
    </lineage>
</organism>
<sequence length="305" mass="34366">MNIWHRFIFLISILSLPLVNTLPLKSPKSVTIPFMKPLKSHKPVAIPLKKSNKLSPNHNSKLSTINDPPIVNASLMDDFHHDDQYFCEITLGGQKFNVMIDTGFGNLLIPSIDCTSACDFKNKYNQSKDIFFRTNNKTFGYVYGNGLVEGIRGQTFAMNIGGYSPGSRHKTDPLPDQQFGLVTKFPNNFKFTEFDVRSMFSLKIGREADGTGSELIIGDVDQSKFTGEIFYTRMINDNDDWIIPLDDLSINGKFLGFQNRTGKFASGFSSIVVPFDDAKLIYQHIPNARDRDGKFIIPCESKIKI</sequence>
<name>A0ACA9PMG8_9GLOM</name>
<feature type="non-terminal residue" evidence="1">
    <location>
        <position position="305"/>
    </location>
</feature>
<dbReference type="Proteomes" id="UP000789920">
    <property type="component" value="Unassembled WGS sequence"/>
</dbReference>
<protein>
    <submittedName>
        <fullName evidence="1">17285_t:CDS:1</fullName>
    </submittedName>
</protein>
<proteinExistence type="predicted"/>
<evidence type="ECO:0000313" key="2">
    <source>
        <dbReference type="Proteomes" id="UP000789920"/>
    </source>
</evidence>
<dbReference type="EMBL" id="CAJVQC010021839">
    <property type="protein sequence ID" value="CAG8715257.1"/>
    <property type="molecule type" value="Genomic_DNA"/>
</dbReference>
<comment type="caution">
    <text evidence="1">The sequence shown here is derived from an EMBL/GenBank/DDBJ whole genome shotgun (WGS) entry which is preliminary data.</text>
</comment>
<keyword evidence="2" id="KW-1185">Reference proteome</keyword>
<evidence type="ECO:0000313" key="1">
    <source>
        <dbReference type="EMBL" id="CAG8715257.1"/>
    </source>
</evidence>
<gene>
    <name evidence="1" type="ORF">RPERSI_LOCUS10840</name>
</gene>